<name>A0A1E5QFG3_9CYAN</name>
<feature type="transmembrane region" description="Helical" evidence="1">
    <location>
        <begin position="287"/>
        <end position="307"/>
    </location>
</feature>
<comment type="caution">
    <text evidence="2">The sequence shown here is derived from an EMBL/GenBank/DDBJ whole genome shotgun (WGS) entry which is preliminary data.</text>
</comment>
<evidence type="ECO:0008006" key="3">
    <source>
        <dbReference type="Google" id="ProtNLM"/>
    </source>
</evidence>
<keyword evidence="1" id="KW-0472">Membrane</keyword>
<feature type="transmembrane region" description="Helical" evidence="1">
    <location>
        <begin position="422"/>
        <end position="444"/>
    </location>
</feature>
<feature type="transmembrane region" description="Helical" evidence="1">
    <location>
        <begin position="383"/>
        <end position="401"/>
    </location>
</feature>
<evidence type="ECO:0000256" key="1">
    <source>
        <dbReference type="SAM" id="Phobius"/>
    </source>
</evidence>
<reference evidence="2" key="1">
    <citation type="submission" date="2016-09" db="EMBL/GenBank/DDBJ databases">
        <title>Draft genome of thermotolerant cyanobacterium Desertifilum sp. strain IPPAS B-1220.</title>
        <authorList>
            <person name="Sinetova M.A."/>
            <person name="Bolakhan K."/>
            <person name="Zayadan B.K."/>
            <person name="Mironov K.S."/>
            <person name="Ustinova V."/>
            <person name="Kupriyanova E.V."/>
            <person name="Sidorov R.A."/>
            <person name="Skrypnik A.N."/>
            <person name="Gogoleva N.E."/>
            <person name="Gogolev Y.V."/>
            <person name="Los D.A."/>
        </authorList>
    </citation>
    <scope>NUCLEOTIDE SEQUENCE [LARGE SCALE GENOMIC DNA]</scope>
    <source>
        <strain evidence="2">IPPAS B-1220</strain>
    </source>
</reference>
<feature type="transmembrane region" description="Helical" evidence="1">
    <location>
        <begin position="352"/>
        <end position="371"/>
    </location>
</feature>
<evidence type="ECO:0000313" key="2">
    <source>
        <dbReference type="EMBL" id="OEJ73389.1"/>
    </source>
</evidence>
<protein>
    <recommendedName>
        <fullName evidence="3">Glycosyltransferase</fullName>
    </recommendedName>
</protein>
<dbReference type="STRING" id="1781255.BH720_19295"/>
<dbReference type="EMBL" id="MJGC01000088">
    <property type="protein sequence ID" value="OEJ73389.1"/>
    <property type="molecule type" value="Genomic_DNA"/>
</dbReference>
<dbReference type="OrthoDB" id="416237at2"/>
<accession>A0A1E5QFG3</accession>
<organism evidence="2">
    <name type="scientific">Desertifilum tharense IPPAS B-1220</name>
    <dbReference type="NCBI Taxonomy" id="1781255"/>
    <lineage>
        <taxon>Bacteria</taxon>
        <taxon>Bacillati</taxon>
        <taxon>Cyanobacteriota</taxon>
        <taxon>Cyanophyceae</taxon>
        <taxon>Desertifilales</taxon>
        <taxon>Desertifilaceae</taxon>
        <taxon>Desertifilum</taxon>
    </lineage>
</organism>
<dbReference type="AlphaFoldDB" id="A0A1E5QFG3"/>
<feature type="transmembrane region" description="Helical" evidence="1">
    <location>
        <begin position="12"/>
        <end position="31"/>
    </location>
</feature>
<gene>
    <name evidence="2" type="ORF">BH720_19295</name>
</gene>
<feature type="transmembrane region" description="Helical" evidence="1">
    <location>
        <begin position="168"/>
        <end position="190"/>
    </location>
</feature>
<feature type="transmembrane region" description="Helical" evidence="1">
    <location>
        <begin position="313"/>
        <end position="340"/>
    </location>
</feature>
<feature type="transmembrane region" description="Helical" evidence="1">
    <location>
        <begin position="143"/>
        <end position="162"/>
    </location>
</feature>
<feature type="transmembrane region" description="Helical" evidence="1">
    <location>
        <begin position="247"/>
        <end position="266"/>
    </location>
</feature>
<sequence length="566" mass="62693">MGQQAEKRLDLLLLFGGFILGLSLRLMALTAKSPWTDEFSTMAFSLGHGFTSVPLDRVISLSALMQPLQSDPATQASDVVTRLLSESNHPPLYFVLAHWWMQAFPLKDQDGLLMAARLLPALLGALSIPAMFGLGWLAFRSRLVALFCAMAIALSPYAIFLAQEARHYTLSILLAIASLACLASAVRHLYRHQPLPLTLAGVWVAINWIGIATHYFFSLTLAAQAMALVPLVWQQRSKWQLLELQRWLGVAIASGVGGLIWLPVWRNGLGSELTAWIAQDSRTGFEWLQPIFQLIAAWLTTISLLPVEADNLAVVLVSGTIMISFFLWLLPMLLGALKILWRSPATQGMTQLFGGFVLSAIALFLGITYFFGIDLTRGARYNFVYFPGVILLVGACLALCWKMPKLTSQWFRLPRCRMSGKLVVILVGVMGLASSLTVVGNLGYQKYYRPDLFVPQMVAAREADAAILVATTHRTHVQVGEMMGIAWEVERQQVSEPPQFLLAHEISDPQAPQQVLQDALTQLPRPLDLWLVNFWVPVELASQNCVADSAITASVDGYQTQLYRCR</sequence>
<feature type="transmembrane region" description="Helical" evidence="1">
    <location>
        <begin position="202"/>
        <end position="227"/>
    </location>
</feature>
<keyword evidence="1" id="KW-0812">Transmembrane</keyword>
<feature type="transmembrane region" description="Helical" evidence="1">
    <location>
        <begin position="114"/>
        <end position="136"/>
    </location>
</feature>
<keyword evidence="1" id="KW-1133">Transmembrane helix</keyword>
<proteinExistence type="predicted"/>